<dbReference type="OrthoDB" id="628330at2"/>
<gene>
    <name evidence="1" type="ORF">SAMN04488055_0439</name>
</gene>
<accession>A0A1N6D842</accession>
<dbReference type="PROSITE" id="PS51257">
    <property type="entry name" value="PROKAR_LIPOPROTEIN"/>
    <property type="match status" value="1"/>
</dbReference>
<name>A0A1N6D842_9BACT</name>
<dbReference type="AlphaFoldDB" id="A0A1N6D842"/>
<dbReference type="RefSeq" id="WP_074237530.1">
    <property type="nucleotide sequence ID" value="NZ_FSRA01000001.1"/>
</dbReference>
<dbReference type="EMBL" id="FSRA01000001">
    <property type="protein sequence ID" value="SIN66982.1"/>
    <property type="molecule type" value="Genomic_DNA"/>
</dbReference>
<evidence type="ECO:0000313" key="2">
    <source>
        <dbReference type="Proteomes" id="UP000185003"/>
    </source>
</evidence>
<organism evidence="1 2">
    <name type="scientific">Chitinophaga niabensis</name>
    <dbReference type="NCBI Taxonomy" id="536979"/>
    <lineage>
        <taxon>Bacteria</taxon>
        <taxon>Pseudomonadati</taxon>
        <taxon>Bacteroidota</taxon>
        <taxon>Chitinophagia</taxon>
        <taxon>Chitinophagales</taxon>
        <taxon>Chitinophagaceae</taxon>
        <taxon>Chitinophaga</taxon>
    </lineage>
</organism>
<dbReference type="STRING" id="536979.SAMN04488055_0439"/>
<evidence type="ECO:0000313" key="1">
    <source>
        <dbReference type="EMBL" id="SIN66982.1"/>
    </source>
</evidence>
<protein>
    <recommendedName>
        <fullName evidence="3">DUF5007 domain-containing protein</fullName>
    </recommendedName>
</protein>
<evidence type="ECO:0008006" key="3">
    <source>
        <dbReference type="Google" id="ProtNLM"/>
    </source>
</evidence>
<dbReference type="InterPro" id="IPR032173">
    <property type="entry name" value="DUF5007"/>
</dbReference>
<proteinExistence type="predicted"/>
<reference evidence="1 2" key="1">
    <citation type="submission" date="2016-11" db="EMBL/GenBank/DDBJ databases">
        <authorList>
            <person name="Jaros S."/>
            <person name="Januszkiewicz K."/>
            <person name="Wedrychowicz H."/>
        </authorList>
    </citation>
    <scope>NUCLEOTIDE SEQUENCE [LARGE SCALE GENOMIC DNA]</scope>
    <source>
        <strain evidence="1 2">DSM 24787</strain>
    </source>
</reference>
<dbReference type="Pfam" id="PF16398">
    <property type="entry name" value="DUF5007"/>
    <property type="match status" value="1"/>
</dbReference>
<sequence>MTTSYKNIAKAVMLVALTGGVIYSCRKVDMQDGYFGENIRYKDKIITLETGRDAYKGDLILDRSTLPIKVELADIRRWDGKPAPEMKQEVDAVEWVEEFTGQEKTLEELEKKKRIVKRPVFEISPSDGRLKFRKESYEMDSATYFIDVKVSNGAGSRIIKNALEVKVVKGADYESRDDGAWIVCSDYDWDGCSPYFDSINIRIDKFEYKGPGNKITVKFKDPNGNLMDPRTFPEGSKQKGKRMQDFVFAQRLLADRIEYDVAYPFNTADRQFEWWVPGAAFGKNDHYDLFAYVNFKVFRPGSWEITWQAFYP</sequence>
<dbReference type="Proteomes" id="UP000185003">
    <property type="component" value="Unassembled WGS sequence"/>
</dbReference>
<keyword evidence="2" id="KW-1185">Reference proteome</keyword>